<dbReference type="EMBL" id="CP019650">
    <property type="protein sequence ID" value="AQQ66495.1"/>
    <property type="molecule type" value="Genomic_DNA"/>
</dbReference>
<dbReference type="AlphaFoldDB" id="A0A1Q2M1C2"/>
<dbReference type="STRING" id="260552.Mag101_01670"/>
<gene>
    <name evidence="1" type="ORF">Mag101_01670</name>
</gene>
<proteinExistence type="predicted"/>
<dbReference type="KEGG" id="maga:Mag101_01670"/>
<accession>A0A1Q2M1C2</accession>
<protein>
    <recommendedName>
        <fullName evidence="3">Cytochrome c domain-containing protein</fullName>
    </recommendedName>
</protein>
<evidence type="ECO:0000313" key="2">
    <source>
        <dbReference type="Proteomes" id="UP000188219"/>
    </source>
</evidence>
<name>A0A1Q2M1C2_9GAMM</name>
<reference evidence="1" key="1">
    <citation type="submission" date="2017-02" db="EMBL/GenBank/DDBJ databases">
        <title>Genome of Microbulbifer agarilyticus GP101.</title>
        <authorList>
            <person name="Jung J."/>
            <person name="Bae S.S."/>
            <person name="Baek K."/>
        </authorList>
    </citation>
    <scope>NUCLEOTIDE SEQUENCE [LARGE SCALE GENOMIC DNA]</scope>
    <source>
        <strain evidence="1">GP101</strain>
    </source>
</reference>
<keyword evidence="2" id="KW-1185">Reference proteome</keyword>
<dbReference type="Proteomes" id="UP000188219">
    <property type="component" value="Chromosome"/>
</dbReference>
<evidence type="ECO:0000313" key="1">
    <source>
        <dbReference type="EMBL" id="AQQ66495.1"/>
    </source>
</evidence>
<sequence length="489" mass="53501">MTNQAISISSALRAVVRGWHVLIVACVSLGFSSAVPASEHTVPLTASGGVKVGSIICPAEPHDTIVPVVIPSDVHDAASAPEMTIAGLWGLIQQQGLTSIDQLLPYLPDHFRTNFSLVEHTRATGQSNLEFPRVVLFGSDGHLLLNIGTKPDDPKYNLLDVAQLHEGSGRWEFSVFDFSSERPRLMRNDASCIECHGADNSRPVWGTNLDWPGVFGDNIAAGPQGEALDSRHLEQIHAIMAGDGKSSRFDFLEWRHEPLRRGGKRRIARHAFGAELILSNIAMGSATARGVFQRLRSENLQHFRQQRMALLYSYFARKGHLPWGEGNARLLGLTPDTSAEQAMDKLLAHLGVDTSEAFSVATLHLLEPAQTHWSMGRGDLYDLVALQVLDDLKREDAEVAAILAGRKVAEGVLGCPVTAGSVAEVVDFKMLHLFYLRGHARFLVHEQFYPLDLEDVYSRVFLPVAHPLLSYLGESLQIQASVPDGRGAG</sequence>
<organism evidence="1 2">
    <name type="scientific">Microbulbifer agarilyticus</name>
    <dbReference type="NCBI Taxonomy" id="260552"/>
    <lineage>
        <taxon>Bacteria</taxon>
        <taxon>Pseudomonadati</taxon>
        <taxon>Pseudomonadota</taxon>
        <taxon>Gammaproteobacteria</taxon>
        <taxon>Cellvibrionales</taxon>
        <taxon>Microbulbiferaceae</taxon>
        <taxon>Microbulbifer</taxon>
    </lineage>
</organism>
<evidence type="ECO:0008006" key="3">
    <source>
        <dbReference type="Google" id="ProtNLM"/>
    </source>
</evidence>